<comment type="subcellular location">
    <subcellularLocation>
        <location evidence="1">Cell membrane</location>
        <topology evidence="1">Multi-pass membrane protein</topology>
    </subcellularLocation>
</comment>
<evidence type="ECO:0000256" key="1">
    <source>
        <dbReference type="ARBA" id="ARBA00004651"/>
    </source>
</evidence>
<feature type="region of interest" description="Disordered" evidence="10">
    <location>
        <begin position="1"/>
        <end position="23"/>
    </location>
</feature>
<evidence type="ECO:0000256" key="10">
    <source>
        <dbReference type="SAM" id="MobiDB-lite"/>
    </source>
</evidence>
<keyword evidence="4 11" id="KW-0812">Transmembrane</keyword>
<keyword evidence="13" id="KW-1185">Reference proteome</keyword>
<keyword evidence="5" id="KW-0851">Voltage-gated channel</keyword>
<dbReference type="GO" id="GO:0034702">
    <property type="term" value="C:monoatomic ion channel complex"/>
    <property type="evidence" value="ECO:0007669"/>
    <property type="project" value="UniProtKB-KW"/>
</dbReference>
<evidence type="ECO:0008006" key="14">
    <source>
        <dbReference type="Google" id="ProtNLM"/>
    </source>
</evidence>
<dbReference type="PANTHER" id="PTHR46480:SF1">
    <property type="entry name" value="VOLTAGE-GATED HYDROGEN CHANNEL 1"/>
    <property type="match status" value="1"/>
</dbReference>
<dbReference type="Proteomes" id="UP000290289">
    <property type="component" value="Chromosome 4"/>
</dbReference>
<evidence type="ECO:0000256" key="8">
    <source>
        <dbReference type="ARBA" id="ARBA00023136"/>
    </source>
</evidence>
<dbReference type="InterPro" id="IPR031846">
    <property type="entry name" value="Hvcn1"/>
</dbReference>
<comment type="caution">
    <text evidence="12">The sequence shown here is derived from an EMBL/GenBank/DDBJ whole genome shotgun (WGS) entry which is preliminary data.</text>
</comment>
<evidence type="ECO:0000256" key="5">
    <source>
        <dbReference type="ARBA" id="ARBA00022882"/>
    </source>
</evidence>
<feature type="compositionally biased region" description="Polar residues" evidence="10">
    <location>
        <begin position="1"/>
        <end position="13"/>
    </location>
</feature>
<keyword evidence="2" id="KW-0813">Transport</keyword>
<evidence type="ECO:0000313" key="12">
    <source>
        <dbReference type="EMBL" id="RXI00652.1"/>
    </source>
</evidence>
<evidence type="ECO:0000256" key="9">
    <source>
        <dbReference type="ARBA" id="ARBA00023303"/>
    </source>
</evidence>
<evidence type="ECO:0000256" key="2">
    <source>
        <dbReference type="ARBA" id="ARBA00022448"/>
    </source>
</evidence>
<evidence type="ECO:0000256" key="11">
    <source>
        <dbReference type="SAM" id="Phobius"/>
    </source>
</evidence>
<dbReference type="AlphaFoldDB" id="A0A498K5P7"/>
<keyword evidence="6 11" id="KW-1133">Transmembrane helix</keyword>
<dbReference type="Gene3D" id="1.20.120.350">
    <property type="entry name" value="Voltage-gated potassium channels. Chain C"/>
    <property type="match status" value="1"/>
</dbReference>
<evidence type="ECO:0000256" key="4">
    <source>
        <dbReference type="ARBA" id="ARBA00022692"/>
    </source>
</evidence>
<keyword evidence="8 11" id="KW-0472">Membrane</keyword>
<dbReference type="EMBL" id="RDQH01000330">
    <property type="protein sequence ID" value="RXI00652.1"/>
    <property type="molecule type" value="Genomic_DNA"/>
</dbReference>
<feature type="transmembrane region" description="Helical" evidence="11">
    <location>
        <begin position="122"/>
        <end position="148"/>
    </location>
</feature>
<evidence type="ECO:0000256" key="6">
    <source>
        <dbReference type="ARBA" id="ARBA00022989"/>
    </source>
</evidence>
<protein>
    <recommendedName>
        <fullName evidence="14">Voltage-gated hydrogen channel 1</fullName>
    </recommendedName>
</protein>
<evidence type="ECO:0000256" key="7">
    <source>
        <dbReference type="ARBA" id="ARBA00023065"/>
    </source>
</evidence>
<gene>
    <name evidence="12" type="ORF">DVH24_000886</name>
</gene>
<dbReference type="InterPro" id="IPR027359">
    <property type="entry name" value="Volt_channel_dom_sf"/>
</dbReference>
<proteinExistence type="predicted"/>
<dbReference type="GO" id="GO:0030171">
    <property type="term" value="F:voltage-gated proton channel activity"/>
    <property type="evidence" value="ECO:0007669"/>
    <property type="project" value="InterPro"/>
</dbReference>
<reference evidence="12 13" key="1">
    <citation type="submission" date="2018-10" db="EMBL/GenBank/DDBJ databases">
        <title>A high-quality apple genome assembly.</title>
        <authorList>
            <person name="Hu J."/>
        </authorList>
    </citation>
    <scope>NUCLEOTIDE SEQUENCE [LARGE SCALE GENOMIC DNA]</scope>
    <source>
        <strain evidence="13">cv. HFTH1</strain>
        <tissue evidence="12">Young leaf</tissue>
    </source>
</reference>
<sequence length="323" mass="35827">MKNKGSSSSQIQQLPGPLTTTTSSFSIESIESSIQRLTRSWHRRQQWQKFLCNNSTQFQDLNVNRAPWRTHLANFLESKPVHTICISLLITDLILTILELSSSLFTKCNTAPPNKSSRTQEIWYHWVGIAILAVLSAKTVAQAVALGMSTFFRRPGYMVDGVVLMGALVLEEFLERKGGGLLVVVSLWRVVRVVESAFELSDEAIEAQIASVVCQFEGDFARSHEQRQCDMYAPTNPVGDSPHACVQCMRLTRNKYNVADVALTSALHHLHLGLAILVGPFPRAPFHPHALHGLELPALAMGLVEWLVHWASSHGGVGLRVTK</sequence>
<dbReference type="STRING" id="3750.A0A498K5P7"/>
<keyword evidence="7" id="KW-0406">Ion transport</keyword>
<evidence type="ECO:0000313" key="13">
    <source>
        <dbReference type="Proteomes" id="UP000290289"/>
    </source>
</evidence>
<accession>A0A498K5P7</accession>
<evidence type="ECO:0000256" key="3">
    <source>
        <dbReference type="ARBA" id="ARBA00022475"/>
    </source>
</evidence>
<dbReference type="PANTHER" id="PTHR46480">
    <property type="entry name" value="F20B24.22"/>
    <property type="match status" value="1"/>
</dbReference>
<name>A0A498K5P7_MALDO</name>
<keyword evidence="9" id="KW-0407">Ion channel</keyword>
<organism evidence="12 13">
    <name type="scientific">Malus domestica</name>
    <name type="common">Apple</name>
    <name type="synonym">Pyrus malus</name>
    <dbReference type="NCBI Taxonomy" id="3750"/>
    <lineage>
        <taxon>Eukaryota</taxon>
        <taxon>Viridiplantae</taxon>
        <taxon>Streptophyta</taxon>
        <taxon>Embryophyta</taxon>
        <taxon>Tracheophyta</taxon>
        <taxon>Spermatophyta</taxon>
        <taxon>Magnoliopsida</taxon>
        <taxon>eudicotyledons</taxon>
        <taxon>Gunneridae</taxon>
        <taxon>Pentapetalae</taxon>
        <taxon>rosids</taxon>
        <taxon>fabids</taxon>
        <taxon>Rosales</taxon>
        <taxon>Rosaceae</taxon>
        <taxon>Amygdaloideae</taxon>
        <taxon>Maleae</taxon>
        <taxon>Malus</taxon>
    </lineage>
</organism>
<keyword evidence="3" id="KW-1003">Cell membrane</keyword>
<dbReference type="GO" id="GO:0005886">
    <property type="term" value="C:plasma membrane"/>
    <property type="evidence" value="ECO:0007669"/>
    <property type="project" value="UniProtKB-SubCell"/>
</dbReference>